<feature type="region of interest" description="Disordered" evidence="1">
    <location>
        <begin position="341"/>
        <end position="382"/>
    </location>
</feature>
<reference evidence="2 3" key="1">
    <citation type="submission" date="2023-08" db="EMBL/GenBank/DDBJ databases">
        <title>Black Yeasts Isolated from many extreme environments.</title>
        <authorList>
            <person name="Coleine C."/>
            <person name="Stajich J.E."/>
            <person name="Selbmann L."/>
        </authorList>
    </citation>
    <scope>NUCLEOTIDE SEQUENCE [LARGE SCALE GENOMIC DNA]</scope>
    <source>
        <strain evidence="2 3">CCFEE 5885</strain>
    </source>
</reference>
<accession>A0ABR0JVE3</accession>
<gene>
    <name evidence="2" type="ORF">LTR24_010071</name>
</gene>
<organism evidence="2 3">
    <name type="scientific">Lithohypha guttulata</name>
    <dbReference type="NCBI Taxonomy" id="1690604"/>
    <lineage>
        <taxon>Eukaryota</taxon>
        <taxon>Fungi</taxon>
        <taxon>Dikarya</taxon>
        <taxon>Ascomycota</taxon>
        <taxon>Pezizomycotina</taxon>
        <taxon>Eurotiomycetes</taxon>
        <taxon>Chaetothyriomycetidae</taxon>
        <taxon>Chaetothyriales</taxon>
        <taxon>Trichomeriaceae</taxon>
        <taxon>Lithohypha</taxon>
    </lineage>
</organism>
<evidence type="ECO:0000313" key="3">
    <source>
        <dbReference type="Proteomes" id="UP001345013"/>
    </source>
</evidence>
<evidence type="ECO:0000313" key="2">
    <source>
        <dbReference type="EMBL" id="KAK5074600.1"/>
    </source>
</evidence>
<feature type="region of interest" description="Disordered" evidence="1">
    <location>
        <begin position="259"/>
        <end position="286"/>
    </location>
</feature>
<comment type="caution">
    <text evidence="2">The sequence shown here is derived from an EMBL/GenBank/DDBJ whole genome shotgun (WGS) entry which is preliminary data.</text>
</comment>
<dbReference type="Proteomes" id="UP001345013">
    <property type="component" value="Unassembled WGS sequence"/>
</dbReference>
<keyword evidence="3" id="KW-1185">Reference proteome</keyword>
<name>A0ABR0JVE3_9EURO</name>
<protein>
    <submittedName>
        <fullName evidence="2">Uncharacterized protein</fullName>
    </submittedName>
</protein>
<feature type="compositionally biased region" description="Polar residues" evidence="1">
    <location>
        <begin position="352"/>
        <end position="369"/>
    </location>
</feature>
<sequence>MAEISGYLIEQRDLHRLRRLVRDLDRWHITFAATEECDFVELLRTLLGAPAPKLIQISDLLPRYSDLLSQWDPTICDSPVKLQITEVVATLASLDSNLSDLWYFKFAADHFDLLLAESRVWEVVPTTTSLDVLTSLDLKDAHGNNLVGNVQEAFKNARTELRRLPNSQNLLCQFEIPYLRFHNWYKTLSAFGGSEEQGNQIISRRIAIIEALEDVFTITQMIGDTTKRRVPEGISDLNQSVRILINTTPVAREQHLDSLHLNKAEPPQSPLSTSRANPSRTMAVSSDPRYLHPIEKVLSNHYARTIVGGWGGEGRDNSWPNVTARGHSMMIADNVYEGRIPYPGEQPGVEGTSPQISEKPSTVSKSGEATSKMPGDFQNEYT</sequence>
<feature type="compositionally biased region" description="Polar residues" evidence="1">
    <location>
        <begin position="270"/>
        <end position="284"/>
    </location>
</feature>
<evidence type="ECO:0000256" key="1">
    <source>
        <dbReference type="SAM" id="MobiDB-lite"/>
    </source>
</evidence>
<dbReference type="EMBL" id="JAVRRG010000271">
    <property type="protein sequence ID" value="KAK5074600.1"/>
    <property type="molecule type" value="Genomic_DNA"/>
</dbReference>
<proteinExistence type="predicted"/>